<organism evidence="1 2">
    <name type="scientific">Pisolithus tinctorius Marx 270</name>
    <dbReference type="NCBI Taxonomy" id="870435"/>
    <lineage>
        <taxon>Eukaryota</taxon>
        <taxon>Fungi</taxon>
        <taxon>Dikarya</taxon>
        <taxon>Basidiomycota</taxon>
        <taxon>Agaricomycotina</taxon>
        <taxon>Agaricomycetes</taxon>
        <taxon>Agaricomycetidae</taxon>
        <taxon>Boletales</taxon>
        <taxon>Sclerodermatineae</taxon>
        <taxon>Pisolithaceae</taxon>
        <taxon>Pisolithus</taxon>
    </lineage>
</organism>
<gene>
    <name evidence="1" type="ORF">M404DRAFT_776858</name>
</gene>
<reference evidence="2" key="2">
    <citation type="submission" date="2015-01" db="EMBL/GenBank/DDBJ databases">
        <title>Evolutionary Origins and Diversification of the Mycorrhizal Mutualists.</title>
        <authorList>
            <consortium name="DOE Joint Genome Institute"/>
            <consortium name="Mycorrhizal Genomics Consortium"/>
            <person name="Kohler A."/>
            <person name="Kuo A."/>
            <person name="Nagy L.G."/>
            <person name="Floudas D."/>
            <person name="Copeland A."/>
            <person name="Barry K.W."/>
            <person name="Cichocki N."/>
            <person name="Veneault-Fourrey C."/>
            <person name="LaButti K."/>
            <person name="Lindquist E.A."/>
            <person name="Lipzen A."/>
            <person name="Lundell T."/>
            <person name="Morin E."/>
            <person name="Murat C."/>
            <person name="Riley R."/>
            <person name="Ohm R."/>
            <person name="Sun H."/>
            <person name="Tunlid A."/>
            <person name="Henrissat B."/>
            <person name="Grigoriev I.V."/>
            <person name="Hibbett D.S."/>
            <person name="Martin F."/>
        </authorList>
    </citation>
    <scope>NUCLEOTIDE SEQUENCE [LARGE SCALE GENOMIC DNA]</scope>
    <source>
        <strain evidence="2">Marx 270</strain>
    </source>
</reference>
<accession>A0A0C3NXV6</accession>
<dbReference type="Proteomes" id="UP000054217">
    <property type="component" value="Unassembled WGS sequence"/>
</dbReference>
<dbReference type="EMBL" id="KN832000">
    <property type="protein sequence ID" value="KIN99973.1"/>
    <property type="molecule type" value="Genomic_DNA"/>
</dbReference>
<dbReference type="InParanoid" id="A0A0C3NXV6"/>
<evidence type="ECO:0000313" key="2">
    <source>
        <dbReference type="Proteomes" id="UP000054217"/>
    </source>
</evidence>
<dbReference type="AlphaFoldDB" id="A0A0C3NXV6"/>
<protein>
    <submittedName>
        <fullName evidence="1">Uncharacterized protein</fullName>
    </submittedName>
</protein>
<evidence type="ECO:0000313" key="1">
    <source>
        <dbReference type="EMBL" id="KIN99973.1"/>
    </source>
</evidence>
<reference evidence="1 2" key="1">
    <citation type="submission" date="2014-04" db="EMBL/GenBank/DDBJ databases">
        <authorList>
            <consortium name="DOE Joint Genome Institute"/>
            <person name="Kuo A."/>
            <person name="Kohler A."/>
            <person name="Costa M.D."/>
            <person name="Nagy L.G."/>
            <person name="Floudas D."/>
            <person name="Copeland A."/>
            <person name="Barry K.W."/>
            <person name="Cichocki N."/>
            <person name="Veneault-Fourrey C."/>
            <person name="LaButti K."/>
            <person name="Lindquist E.A."/>
            <person name="Lipzen A."/>
            <person name="Lundell T."/>
            <person name="Morin E."/>
            <person name="Murat C."/>
            <person name="Sun H."/>
            <person name="Tunlid A."/>
            <person name="Henrissat B."/>
            <person name="Grigoriev I.V."/>
            <person name="Hibbett D.S."/>
            <person name="Martin F."/>
            <person name="Nordberg H.P."/>
            <person name="Cantor M.N."/>
            <person name="Hua S.X."/>
        </authorList>
    </citation>
    <scope>NUCLEOTIDE SEQUENCE [LARGE SCALE GENOMIC DNA]</scope>
    <source>
        <strain evidence="1 2">Marx 270</strain>
    </source>
</reference>
<proteinExistence type="predicted"/>
<name>A0A0C3NXV6_PISTI</name>
<dbReference type="HOGENOM" id="CLU_2590727_0_0_1"/>
<keyword evidence="2" id="KW-1185">Reference proteome</keyword>
<sequence>MCHVHRSKRRVRKLGIYRFLLDKSCMEDVVQRRMGVSVPNTGDLTSQSNDEYDDWAIGGAKLSHWPHTFDSDMHHPISFA</sequence>